<keyword evidence="8" id="KW-0812">Transmembrane</keyword>
<keyword evidence="11" id="KW-1185">Reference proteome</keyword>
<dbReference type="InterPro" id="IPR010971">
    <property type="entry name" value="UbiH/COQ6"/>
</dbReference>
<evidence type="ECO:0000259" key="9">
    <source>
        <dbReference type="Pfam" id="PF01494"/>
    </source>
</evidence>
<keyword evidence="6" id="KW-0560">Oxidoreductase</keyword>
<dbReference type="InterPro" id="IPR051205">
    <property type="entry name" value="UbiH/COQ6_monooxygenase"/>
</dbReference>
<dbReference type="PANTHER" id="PTHR43876">
    <property type="entry name" value="UBIQUINONE BIOSYNTHESIS MONOOXYGENASE COQ6, MITOCHONDRIAL"/>
    <property type="match status" value="1"/>
</dbReference>
<dbReference type="NCBIfam" id="TIGR01988">
    <property type="entry name" value="Ubi-OHases"/>
    <property type="match status" value="1"/>
</dbReference>
<gene>
    <name evidence="10" type="ORF">ACFQ1Z_00990</name>
</gene>
<dbReference type="Proteomes" id="UP001597128">
    <property type="component" value="Unassembled WGS sequence"/>
</dbReference>
<dbReference type="PANTHER" id="PTHR43876:SF7">
    <property type="entry name" value="UBIQUINONE BIOSYNTHESIS MONOOXYGENASE COQ6, MITOCHONDRIAL"/>
    <property type="match status" value="1"/>
</dbReference>
<evidence type="ECO:0000313" key="10">
    <source>
        <dbReference type="EMBL" id="MFD0912109.1"/>
    </source>
</evidence>
<comment type="caution">
    <text evidence="10">The sequence shown here is derived from an EMBL/GenBank/DDBJ whole genome shotgun (WGS) entry which is preliminary data.</text>
</comment>
<organism evidence="10 11">
    <name type="scientific">Methylophilus luteus</name>
    <dbReference type="NCBI Taxonomy" id="640108"/>
    <lineage>
        <taxon>Bacteria</taxon>
        <taxon>Pseudomonadati</taxon>
        <taxon>Pseudomonadota</taxon>
        <taxon>Betaproteobacteria</taxon>
        <taxon>Nitrosomonadales</taxon>
        <taxon>Methylophilaceae</taxon>
        <taxon>Methylophilus</taxon>
    </lineage>
</organism>
<dbReference type="Gene3D" id="3.50.50.60">
    <property type="entry name" value="FAD/NAD(P)-binding domain"/>
    <property type="match status" value="2"/>
</dbReference>
<keyword evidence="8" id="KW-1133">Transmembrane helix</keyword>
<dbReference type="InterPro" id="IPR002938">
    <property type="entry name" value="FAD-bd"/>
</dbReference>
<dbReference type="Pfam" id="PF01494">
    <property type="entry name" value="FAD_binding_3"/>
    <property type="match status" value="1"/>
</dbReference>
<dbReference type="RefSeq" id="WP_379054743.1">
    <property type="nucleotide sequence ID" value="NZ_JBHTKB010000001.1"/>
</dbReference>
<evidence type="ECO:0000313" key="11">
    <source>
        <dbReference type="Proteomes" id="UP001597128"/>
    </source>
</evidence>
<dbReference type="PRINTS" id="PR00420">
    <property type="entry name" value="RNGMNOXGNASE"/>
</dbReference>
<evidence type="ECO:0000256" key="1">
    <source>
        <dbReference type="ARBA" id="ARBA00001974"/>
    </source>
</evidence>
<evidence type="ECO:0000256" key="3">
    <source>
        <dbReference type="ARBA" id="ARBA00005349"/>
    </source>
</evidence>
<proteinExistence type="inferred from homology"/>
<sequence>MAASKILISTEVVIVGAGLVGLTAAIALSRLGKKVVLTDAGSRPLLAENWVQDTSHWDARIYALTNESVHWLQQIGVWQHVPASRINAMSAMHLWSPTAMHATPSLRLAAEDAHLAQMGCIVESQALIAACWQVLAESDLTIITDAAAQSLQHAGHNVQLSLPQHVITAQLLLGADGARSWVRAQSGVSVSRVDFEQTALVTNYLAEQPHGNIARQWFGNHETLALLPMPQQQVSLVWALPHAQAVEKQRLAPAALAAEVAQRCGHVLGSLQPNGPLLSFALVQQTADDMALPAVLLLGDAAHQVHPMAGQGVNLGFQDVQALCLELAKLPALRPLGDARFLRHVMRMRQMDILKMHTLTRGLDKLFARAEPVWTHAAILGLRGLENSAMLKRFLIRTATQG</sequence>
<dbReference type="EMBL" id="JBHTKB010000001">
    <property type="protein sequence ID" value="MFD0912109.1"/>
    <property type="molecule type" value="Genomic_DNA"/>
</dbReference>
<keyword evidence="8" id="KW-0472">Membrane</keyword>
<evidence type="ECO:0000256" key="4">
    <source>
        <dbReference type="ARBA" id="ARBA00022630"/>
    </source>
</evidence>
<evidence type="ECO:0000256" key="5">
    <source>
        <dbReference type="ARBA" id="ARBA00022827"/>
    </source>
</evidence>
<dbReference type="SUPFAM" id="SSF51905">
    <property type="entry name" value="FAD/NAD(P)-binding domain"/>
    <property type="match status" value="1"/>
</dbReference>
<comment type="similarity">
    <text evidence="3">Belongs to the UbiH/COQ6 family.</text>
</comment>
<evidence type="ECO:0000256" key="2">
    <source>
        <dbReference type="ARBA" id="ARBA00004749"/>
    </source>
</evidence>
<reference evidence="11" key="1">
    <citation type="journal article" date="2019" name="Int. J. Syst. Evol. Microbiol.">
        <title>The Global Catalogue of Microorganisms (GCM) 10K type strain sequencing project: providing services to taxonomists for standard genome sequencing and annotation.</title>
        <authorList>
            <consortium name="The Broad Institute Genomics Platform"/>
            <consortium name="The Broad Institute Genome Sequencing Center for Infectious Disease"/>
            <person name="Wu L."/>
            <person name="Ma J."/>
        </authorList>
    </citation>
    <scope>NUCLEOTIDE SEQUENCE [LARGE SCALE GENOMIC DNA]</scope>
    <source>
        <strain evidence="11">CCUG 58412</strain>
    </source>
</reference>
<evidence type="ECO:0000256" key="7">
    <source>
        <dbReference type="ARBA" id="ARBA00023033"/>
    </source>
</evidence>
<dbReference type="InterPro" id="IPR036188">
    <property type="entry name" value="FAD/NAD-bd_sf"/>
</dbReference>
<accession>A0ABW3F2S1</accession>
<keyword evidence="4" id="KW-0285">Flavoprotein</keyword>
<evidence type="ECO:0000256" key="6">
    <source>
        <dbReference type="ARBA" id="ARBA00023002"/>
    </source>
</evidence>
<protein>
    <submittedName>
        <fullName evidence="10">FAD-dependent monooxygenase</fullName>
    </submittedName>
</protein>
<feature type="transmembrane region" description="Helical" evidence="8">
    <location>
        <begin position="6"/>
        <end position="28"/>
    </location>
</feature>
<comment type="pathway">
    <text evidence="2">Cofactor biosynthesis; ubiquinone biosynthesis.</text>
</comment>
<keyword evidence="5" id="KW-0274">FAD</keyword>
<name>A0ABW3F2S1_9PROT</name>
<evidence type="ECO:0000256" key="8">
    <source>
        <dbReference type="SAM" id="Phobius"/>
    </source>
</evidence>
<comment type="cofactor">
    <cofactor evidence="1">
        <name>FAD</name>
        <dbReference type="ChEBI" id="CHEBI:57692"/>
    </cofactor>
</comment>
<feature type="domain" description="FAD-binding" evidence="9">
    <location>
        <begin position="10"/>
        <end position="329"/>
    </location>
</feature>
<keyword evidence="7 10" id="KW-0503">Monooxygenase</keyword>
<dbReference type="GO" id="GO:0004497">
    <property type="term" value="F:monooxygenase activity"/>
    <property type="evidence" value="ECO:0007669"/>
    <property type="project" value="UniProtKB-KW"/>
</dbReference>